<dbReference type="PANTHER" id="PTHR24114">
    <property type="entry name" value="LEUCINE RICH REPEAT FAMILY PROTEIN"/>
    <property type="match status" value="1"/>
</dbReference>
<feature type="compositionally biased region" description="Basic and acidic residues" evidence="1">
    <location>
        <begin position="815"/>
        <end position="828"/>
    </location>
</feature>
<feature type="region of interest" description="Disordered" evidence="1">
    <location>
        <begin position="815"/>
        <end position="866"/>
    </location>
</feature>
<proteinExistence type="predicted"/>
<feature type="region of interest" description="Disordered" evidence="1">
    <location>
        <begin position="269"/>
        <end position="329"/>
    </location>
</feature>
<feature type="compositionally biased region" description="Gly residues" evidence="1">
    <location>
        <begin position="120"/>
        <end position="138"/>
    </location>
</feature>
<dbReference type="AlphaFoldDB" id="A0A0N0P337"/>
<sequence>MYTTLGISAEQVYGDMYAAWLRDTHEKNSADVKRLYTTMIENGFGNQQVLLRRQRLGANFVNSLVTLLHQAPLVKLDLHGNVLRDVGCELLVQVIRDMPHLTYLDIGANAVGATSTSQTSGGGIGGKPAGRGMMGGAESTVGGGGAGAGLLSRTGGVGSGAAMAANARGNGRGSRSGGNGGAARTGCRYLSAMQGLGAAIAQHKKLSVLILGSGKDESYTNQIEEIGAACILEGCVLSRTLKKLDLSGNPFAVNCSAPVDVTHRAAGEEAGAPDGASAGGGAADAEGAASKSASRRRGSGAAAAHMEPNNRHSMSKGMGAGGGYGTRSGPRTPVELLAQLFRTSTTLTHVRLRAVGLSDSGAAYLLDSVGASRSLLRLDMSENGLSSCVADAAGLLLQQRKVTARAGGRGCILQALVLSNNDLRDNSAAAAQARRGRFGFSTAVGGGGGYSNTAAVMGRDEKRLTASAPASSSHHAAHTRELRDSVPTSPLLSSVTATASSLAFTAASPPCDVQTGMLLFTSLGNDQFLTSLILDSCALDDAALLALCRSLMTNASLVVISLRDNKFTPDGVVQLGRALCRHRCLERLFLSKNAIEDEGACALATALGYAEASLVELDVARTWLGDRGLIALGVALQTNASLQILHVADNHFTQDGGASFAALLENNHHVVRCELSGTSVPHHVMLRVERATSRNRMKAENAASDELKKEVVRLHYQKYKLSEAQLELEALREKNADVKHTAENFDLQTKQSHSDAVKRVRELEEQIDNAQKQEVRYVEQTAKLEADLVKAQETHEDDMAFAAERLAAEAKMREEAEKEFHQKQREVEDWQQNGSLREAKKREQLAEMKADQEAWSSQRKEYRERAVELQHKIAELEAAAAAASKSSTNGKKSKKK</sequence>
<dbReference type="PANTHER" id="PTHR24114:SF2">
    <property type="entry name" value="F-BOX DOMAIN-CONTAINING PROTEIN-RELATED"/>
    <property type="match status" value="1"/>
</dbReference>
<dbReference type="Pfam" id="PF13516">
    <property type="entry name" value="LRR_6"/>
    <property type="match status" value="3"/>
</dbReference>
<evidence type="ECO:0000256" key="1">
    <source>
        <dbReference type="SAM" id="MobiDB-lite"/>
    </source>
</evidence>
<dbReference type="EMBL" id="LJSK01000415">
    <property type="protein sequence ID" value="KPI83207.1"/>
    <property type="molecule type" value="Genomic_DNA"/>
</dbReference>
<feature type="compositionally biased region" description="Basic and acidic residues" evidence="1">
    <location>
        <begin position="837"/>
        <end position="866"/>
    </location>
</feature>
<reference evidence="2 3" key="1">
    <citation type="journal article" date="2015" name="PLoS Pathog.">
        <title>Leptomonas seymouri: Adaptations to the Dixenous Life Cycle Analyzed by Genome Sequencing, Transcriptome Profiling and Co-infection with Leishmania donovani.</title>
        <authorList>
            <person name="Kraeva N."/>
            <person name="Butenko A."/>
            <person name="Hlavacova J."/>
            <person name="Kostygov A."/>
            <person name="Myskova J."/>
            <person name="Grybchuk D."/>
            <person name="Lestinova T."/>
            <person name="Votypka J."/>
            <person name="Volf P."/>
            <person name="Opperdoes F."/>
            <person name="Flegontov P."/>
            <person name="Lukes J."/>
            <person name="Yurchenko V."/>
        </authorList>
    </citation>
    <scope>NUCLEOTIDE SEQUENCE [LARGE SCALE GENOMIC DNA]</scope>
    <source>
        <strain evidence="2 3">ATCC 30220</strain>
    </source>
</reference>
<feature type="compositionally biased region" description="Low complexity" evidence="1">
    <location>
        <begin position="283"/>
        <end position="292"/>
    </location>
</feature>
<organism evidence="2 3">
    <name type="scientific">Leptomonas seymouri</name>
    <dbReference type="NCBI Taxonomy" id="5684"/>
    <lineage>
        <taxon>Eukaryota</taxon>
        <taxon>Discoba</taxon>
        <taxon>Euglenozoa</taxon>
        <taxon>Kinetoplastea</taxon>
        <taxon>Metakinetoplastina</taxon>
        <taxon>Trypanosomatida</taxon>
        <taxon>Trypanosomatidae</taxon>
        <taxon>Leishmaniinae</taxon>
        <taxon>Leptomonas</taxon>
    </lineage>
</organism>
<evidence type="ECO:0000313" key="2">
    <source>
        <dbReference type="EMBL" id="KPI83207.1"/>
    </source>
</evidence>
<comment type="caution">
    <text evidence="2">The sequence shown here is derived from an EMBL/GenBank/DDBJ whole genome shotgun (WGS) entry which is preliminary data.</text>
</comment>
<gene>
    <name evidence="2" type="ORF">ABL78_7764</name>
</gene>
<keyword evidence="3" id="KW-1185">Reference proteome</keyword>
<dbReference type="VEuPathDB" id="TriTrypDB:Lsey_0415_0010"/>
<protein>
    <submittedName>
        <fullName evidence="2">Uncharacterized protein</fullName>
    </submittedName>
</protein>
<dbReference type="InterPro" id="IPR032675">
    <property type="entry name" value="LRR_dom_sf"/>
</dbReference>
<dbReference type="Proteomes" id="UP000038009">
    <property type="component" value="Unassembled WGS sequence"/>
</dbReference>
<feature type="region of interest" description="Disordered" evidence="1">
    <location>
        <begin position="113"/>
        <end position="138"/>
    </location>
</feature>
<name>A0A0N0P337_LEPSE</name>
<evidence type="ECO:0000313" key="3">
    <source>
        <dbReference type="Proteomes" id="UP000038009"/>
    </source>
</evidence>
<dbReference type="InterPro" id="IPR052394">
    <property type="entry name" value="LRR-containing"/>
</dbReference>
<feature type="region of interest" description="Disordered" evidence="1">
    <location>
        <begin position="463"/>
        <end position="488"/>
    </location>
</feature>
<dbReference type="OrthoDB" id="120976at2759"/>
<dbReference type="InterPro" id="IPR001611">
    <property type="entry name" value="Leu-rich_rpt"/>
</dbReference>
<dbReference type="SMART" id="SM00368">
    <property type="entry name" value="LRR_RI"/>
    <property type="match status" value="7"/>
</dbReference>
<dbReference type="Gene3D" id="3.80.10.10">
    <property type="entry name" value="Ribonuclease Inhibitor"/>
    <property type="match status" value="3"/>
</dbReference>
<accession>A0A0N0P337</accession>
<dbReference type="SUPFAM" id="SSF52047">
    <property type="entry name" value="RNI-like"/>
    <property type="match status" value="2"/>
</dbReference>
<dbReference type="OMA" id="VRLHYQK"/>